<gene>
    <name evidence="2" type="ORF">GCM10010469_52390</name>
</gene>
<sequence>MAAPEGVLVGRAMSGISAVGVHLAVRAAATRCRRSARKLLGADATWGDDCDDGKADGDDDARPSSETAPSHPKV</sequence>
<dbReference type="EMBL" id="BAAAUW010000030">
    <property type="protein sequence ID" value="GAA3273372.1"/>
    <property type="molecule type" value="Genomic_DNA"/>
</dbReference>
<evidence type="ECO:0000256" key="1">
    <source>
        <dbReference type="SAM" id="MobiDB-lite"/>
    </source>
</evidence>
<keyword evidence="3" id="KW-1185">Reference proteome</keyword>
<reference evidence="3" key="1">
    <citation type="journal article" date="2019" name="Int. J. Syst. Evol. Microbiol.">
        <title>The Global Catalogue of Microorganisms (GCM) 10K type strain sequencing project: providing services to taxonomists for standard genome sequencing and annotation.</title>
        <authorList>
            <consortium name="The Broad Institute Genomics Platform"/>
            <consortium name="The Broad Institute Genome Sequencing Center for Infectious Disease"/>
            <person name="Wu L."/>
            <person name="Ma J."/>
        </authorList>
    </citation>
    <scope>NUCLEOTIDE SEQUENCE [LARGE SCALE GENOMIC DNA]</scope>
    <source>
        <strain evidence="3">JCM 9381</strain>
    </source>
</reference>
<organism evidence="2 3">
    <name type="scientific">Streptomyces labedae</name>
    <dbReference type="NCBI Taxonomy" id="285569"/>
    <lineage>
        <taxon>Bacteria</taxon>
        <taxon>Bacillati</taxon>
        <taxon>Actinomycetota</taxon>
        <taxon>Actinomycetes</taxon>
        <taxon>Kitasatosporales</taxon>
        <taxon>Streptomycetaceae</taxon>
        <taxon>Streptomyces</taxon>
    </lineage>
</organism>
<evidence type="ECO:0000313" key="3">
    <source>
        <dbReference type="Proteomes" id="UP001500728"/>
    </source>
</evidence>
<protein>
    <submittedName>
        <fullName evidence="2">Uncharacterized protein</fullName>
    </submittedName>
</protein>
<feature type="compositionally biased region" description="Basic and acidic residues" evidence="1">
    <location>
        <begin position="52"/>
        <end position="63"/>
    </location>
</feature>
<dbReference type="Proteomes" id="UP001500728">
    <property type="component" value="Unassembled WGS sequence"/>
</dbReference>
<proteinExistence type="predicted"/>
<comment type="caution">
    <text evidence="2">The sequence shown here is derived from an EMBL/GenBank/DDBJ whole genome shotgun (WGS) entry which is preliminary data.</text>
</comment>
<feature type="region of interest" description="Disordered" evidence="1">
    <location>
        <begin position="43"/>
        <end position="74"/>
    </location>
</feature>
<accession>A0ABP6R4D5</accession>
<name>A0ABP6R4D5_9ACTN</name>
<evidence type="ECO:0000313" key="2">
    <source>
        <dbReference type="EMBL" id="GAA3273372.1"/>
    </source>
</evidence>